<dbReference type="EMBL" id="JABSTU010000001">
    <property type="protein sequence ID" value="KAH8042381.1"/>
    <property type="molecule type" value="Genomic_DNA"/>
</dbReference>
<feature type="domain" description="Tyrosine-protein phosphatase" evidence="1">
    <location>
        <begin position="138"/>
        <end position="283"/>
    </location>
</feature>
<reference evidence="3" key="1">
    <citation type="journal article" date="2020" name="Cell">
        <title>Large-Scale Comparative Analyses of Tick Genomes Elucidate Their Genetic Diversity and Vector Capacities.</title>
        <authorList>
            <consortium name="Tick Genome and Microbiome Consortium (TIGMIC)"/>
            <person name="Jia N."/>
            <person name="Wang J."/>
            <person name="Shi W."/>
            <person name="Du L."/>
            <person name="Sun Y."/>
            <person name="Zhan W."/>
            <person name="Jiang J.F."/>
            <person name="Wang Q."/>
            <person name="Zhang B."/>
            <person name="Ji P."/>
            <person name="Bell-Sakyi L."/>
            <person name="Cui X.M."/>
            <person name="Yuan T.T."/>
            <person name="Jiang B.G."/>
            <person name="Yang W.F."/>
            <person name="Lam T.T."/>
            <person name="Chang Q.C."/>
            <person name="Ding S.J."/>
            <person name="Wang X.J."/>
            <person name="Zhu J.G."/>
            <person name="Ruan X.D."/>
            <person name="Zhao L."/>
            <person name="Wei J.T."/>
            <person name="Ye R.Z."/>
            <person name="Que T.C."/>
            <person name="Du C.H."/>
            <person name="Zhou Y.H."/>
            <person name="Cheng J.X."/>
            <person name="Dai P.F."/>
            <person name="Guo W.B."/>
            <person name="Han X.H."/>
            <person name="Huang E.J."/>
            <person name="Li L.F."/>
            <person name="Wei W."/>
            <person name="Gao Y.C."/>
            <person name="Liu J.Z."/>
            <person name="Shao H.Z."/>
            <person name="Wang X."/>
            <person name="Wang C.C."/>
            <person name="Yang T.C."/>
            <person name="Huo Q.B."/>
            <person name="Li W."/>
            <person name="Chen H.Y."/>
            <person name="Chen S.E."/>
            <person name="Zhou L.G."/>
            <person name="Ni X.B."/>
            <person name="Tian J.H."/>
            <person name="Sheng Y."/>
            <person name="Liu T."/>
            <person name="Pan Y.S."/>
            <person name="Xia L.Y."/>
            <person name="Li J."/>
            <person name="Zhao F."/>
            <person name="Cao W.C."/>
        </authorList>
    </citation>
    <scope>NUCLEOTIDE SEQUENCE</scope>
    <source>
        <strain evidence="3">Rmic-2018</strain>
    </source>
</reference>
<dbReference type="AlphaFoldDB" id="A0A9J6F938"/>
<evidence type="ECO:0000259" key="1">
    <source>
        <dbReference type="PROSITE" id="PS50054"/>
    </source>
</evidence>
<evidence type="ECO:0008006" key="5">
    <source>
        <dbReference type="Google" id="ProtNLM"/>
    </source>
</evidence>
<dbReference type="GO" id="GO:0005737">
    <property type="term" value="C:cytoplasm"/>
    <property type="evidence" value="ECO:0007669"/>
    <property type="project" value="TreeGrafter"/>
</dbReference>
<evidence type="ECO:0000313" key="4">
    <source>
        <dbReference type="Proteomes" id="UP000821866"/>
    </source>
</evidence>
<dbReference type="InterPro" id="IPR003595">
    <property type="entry name" value="Tyr_Pase_cat"/>
</dbReference>
<reference evidence="3" key="2">
    <citation type="submission" date="2021-09" db="EMBL/GenBank/DDBJ databases">
        <authorList>
            <person name="Jia N."/>
            <person name="Wang J."/>
            <person name="Shi W."/>
            <person name="Du L."/>
            <person name="Sun Y."/>
            <person name="Zhan W."/>
            <person name="Jiang J."/>
            <person name="Wang Q."/>
            <person name="Zhang B."/>
            <person name="Ji P."/>
            <person name="Sakyi L.B."/>
            <person name="Cui X."/>
            <person name="Yuan T."/>
            <person name="Jiang B."/>
            <person name="Yang W."/>
            <person name="Lam T.T.-Y."/>
            <person name="Chang Q."/>
            <person name="Ding S."/>
            <person name="Wang X."/>
            <person name="Zhu J."/>
            <person name="Ruan X."/>
            <person name="Zhao L."/>
            <person name="Wei J."/>
            <person name="Que T."/>
            <person name="Du C."/>
            <person name="Cheng J."/>
            <person name="Dai P."/>
            <person name="Han X."/>
            <person name="Huang E."/>
            <person name="Gao Y."/>
            <person name="Liu J."/>
            <person name="Shao H."/>
            <person name="Ye R."/>
            <person name="Li L."/>
            <person name="Wei W."/>
            <person name="Wang X."/>
            <person name="Wang C."/>
            <person name="Huo Q."/>
            <person name="Li W."/>
            <person name="Guo W."/>
            <person name="Chen H."/>
            <person name="Chen S."/>
            <person name="Zhou L."/>
            <person name="Zhou L."/>
            <person name="Ni X."/>
            <person name="Tian J."/>
            <person name="Zhou Y."/>
            <person name="Sheng Y."/>
            <person name="Liu T."/>
            <person name="Pan Y."/>
            <person name="Xia L."/>
            <person name="Li J."/>
            <person name="Zhao F."/>
            <person name="Cao W."/>
        </authorList>
    </citation>
    <scope>NUCLEOTIDE SEQUENCE</scope>
    <source>
        <strain evidence="3">Rmic-2018</strain>
        <tissue evidence="3">Larvae</tissue>
    </source>
</reference>
<gene>
    <name evidence="3" type="ORF">HPB51_022189</name>
</gene>
<dbReference type="SMART" id="SM00195">
    <property type="entry name" value="DSPc"/>
    <property type="match status" value="1"/>
</dbReference>
<dbReference type="Gene3D" id="3.90.190.10">
    <property type="entry name" value="Protein tyrosine phosphatase superfamily"/>
    <property type="match status" value="1"/>
</dbReference>
<dbReference type="VEuPathDB" id="VectorBase:LOC119187314"/>
<dbReference type="PROSITE" id="PS50056">
    <property type="entry name" value="TYR_PHOSPHATASE_2"/>
    <property type="match status" value="1"/>
</dbReference>
<dbReference type="GO" id="GO:0008579">
    <property type="term" value="F:JUN kinase phosphatase activity"/>
    <property type="evidence" value="ECO:0007669"/>
    <property type="project" value="TreeGrafter"/>
</dbReference>
<dbReference type="SUPFAM" id="SSF52799">
    <property type="entry name" value="(Phosphotyrosine protein) phosphatases II"/>
    <property type="match status" value="1"/>
</dbReference>
<protein>
    <recommendedName>
        <fullName evidence="5">Dual specificity protein phosphatase</fullName>
    </recommendedName>
</protein>
<dbReference type="InterPro" id="IPR029021">
    <property type="entry name" value="Prot-tyrosine_phosphatase-like"/>
</dbReference>
<evidence type="ECO:0000259" key="2">
    <source>
        <dbReference type="PROSITE" id="PS50056"/>
    </source>
</evidence>
<dbReference type="Pfam" id="PF00782">
    <property type="entry name" value="DSPc"/>
    <property type="match status" value="1"/>
</dbReference>
<dbReference type="InterPro" id="IPR020422">
    <property type="entry name" value="TYR_PHOSPHATASE_DUAL_dom"/>
</dbReference>
<proteinExistence type="predicted"/>
<dbReference type="Proteomes" id="UP000821866">
    <property type="component" value="Chromosome 1"/>
</dbReference>
<name>A0A9J6F938_RHIMP</name>
<dbReference type="InterPro" id="IPR000340">
    <property type="entry name" value="Dual-sp_phosphatase_cat-dom"/>
</dbReference>
<organism evidence="3 4">
    <name type="scientific">Rhipicephalus microplus</name>
    <name type="common">Cattle tick</name>
    <name type="synonym">Boophilus microplus</name>
    <dbReference type="NCBI Taxonomy" id="6941"/>
    <lineage>
        <taxon>Eukaryota</taxon>
        <taxon>Metazoa</taxon>
        <taxon>Ecdysozoa</taxon>
        <taxon>Arthropoda</taxon>
        <taxon>Chelicerata</taxon>
        <taxon>Arachnida</taxon>
        <taxon>Acari</taxon>
        <taxon>Parasitiformes</taxon>
        <taxon>Ixodida</taxon>
        <taxon>Ixodoidea</taxon>
        <taxon>Ixodidae</taxon>
        <taxon>Rhipicephalinae</taxon>
        <taxon>Rhipicephalus</taxon>
        <taxon>Boophilus</taxon>
    </lineage>
</organism>
<keyword evidence="4" id="KW-1185">Reference proteome</keyword>
<dbReference type="PANTHER" id="PTHR46377:SF1">
    <property type="entry name" value="DUAL SPECIFICITY PROTEIN PHOSPHATASE 19"/>
    <property type="match status" value="1"/>
</dbReference>
<evidence type="ECO:0000313" key="3">
    <source>
        <dbReference type="EMBL" id="KAH8042381.1"/>
    </source>
</evidence>
<feature type="domain" description="Tyrosine specific protein phosphatases" evidence="2">
    <location>
        <begin position="203"/>
        <end position="262"/>
    </location>
</feature>
<comment type="caution">
    <text evidence="3">The sequence shown here is derived from an EMBL/GenBank/DDBJ whole genome shotgun (WGS) entry which is preliminary data.</text>
</comment>
<dbReference type="SMART" id="SM00404">
    <property type="entry name" value="PTPc_motif"/>
    <property type="match status" value="1"/>
</dbReference>
<sequence>MDDIRSFDVKSLRKVKTSVKTVDGRQFEEVRDSKGEPRIVSTPRFDGSMGFVPDLKPDLQHKDTIAPVPLYDNGLGSVLLFEARAGALRTLVRKQAYDGELVSVVCRACGGADETIAHIVTECPQLSPSSSNTDLAAALGFVDTGDVVDYAADAAADWCLLRSLAVTHVVNAVATTVPNFHEDRGLTYLALELLDLPDFTLTLDTIDKVCDFIDEALSSGGSVLVHCNAGVSRSCALVLAFLILRRGMDLREALERARTARPVVRPNDGFLRQLKELQKSVRPSTQSPSS</sequence>
<dbReference type="PROSITE" id="PS50054">
    <property type="entry name" value="TYR_PHOSPHATASE_DUAL"/>
    <property type="match status" value="1"/>
</dbReference>
<dbReference type="CDD" id="cd14498">
    <property type="entry name" value="DSP"/>
    <property type="match status" value="1"/>
</dbReference>
<dbReference type="InterPro" id="IPR000387">
    <property type="entry name" value="Tyr_Pase_dom"/>
</dbReference>
<accession>A0A9J6F938</accession>
<dbReference type="PANTHER" id="PTHR46377">
    <property type="entry name" value="DUAL SPECIFICITY PROTEIN PHOSPHATASE 19"/>
    <property type="match status" value="1"/>
</dbReference>